<organism evidence="13 14">
    <name type="scientific">Rhizorhabdus wittichii</name>
    <dbReference type="NCBI Taxonomy" id="160791"/>
    <lineage>
        <taxon>Bacteria</taxon>
        <taxon>Pseudomonadati</taxon>
        <taxon>Pseudomonadota</taxon>
        <taxon>Alphaproteobacteria</taxon>
        <taxon>Sphingomonadales</taxon>
        <taxon>Sphingomonadaceae</taxon>
        <taxon>Rhizorhabdus</taxon>
    </lineage>
</organism>
<dbReference type="PANTHER" id="PTHR43418:SF7">
    <property type="entry name" value="CARBAMOYL-PHOSPHATE SYNTHASE SMALL CHAIN"/>
    <property type="match status" value="1"/>
</dbReference>
<evidence type="ECO:0000256" key="8">
    <source>
        <dbReference type="ARBA" id="ARBA00022975"/>
    </source>
</evidence>
<evidence type="ECO:0000259" key="12">
    <source>
        <dbReference type="SMART" id="SM01097"/>
    </source>
</evidence>
<dbReference type="HAMAP" id="MF_01209">
    <property type="entry name" value="CPSase_S_chain"/>
    <property type="match status" value="1"/>
</dbReference>
<evidence type="ECO:0000256" key="5">
    <source>
        <dbReference type="ARBA" id="ARBA00022741"/>
    </source>
</evidence>
<dbReference type="InterPro" id="IPR002474">
    <property type="entry name" value="CarbamoylP_synth_ssu_N"/>
</dbReference>
<evidence type="ECO:0000256" key="11">
    <source>
        <dbReference type="HAMAP-Rule" id="MF_01209"/>
    </source>
</evidence>
<dbReference type="Pfam" id="PF00117">
    <property type="entry name" value="GATase"/>
    <property type="match status" value="1"/>
</dbReference>
<dbReference type="NCBIfam" id="NF009475">
    <property type="entry name" value="PRK12838.1"/>
    <property type="match status" value="1"/>
</dbReference>
<feature type="binding site" evidence="11">
    <location>
        <position position="256"/>
    </location>
    <ligand>
        <name>L-glutamine</name>
        <dbReference type="ChEBI" id="CHEBI:58359"/>
    </ligand>
</feature>
<evidence type="ECO:0000256" key="6">
    <source>
        <dbReference type="ARBA" id="ARBA00022840"/>
    </source>
</evidence>
<evidence type="ECO:0000256" key="3">
    <source>
        <dbReference type="ARBA" id="ARBA00007800"/>
    </source>
</evidence>
<feature type="active site" evidence="11">
    <location>
        <position position="367"/>
    </location>
</feature>
<keyword evidence="6 11" id="KW-0067">ATP-binding</keyword>
<dbReference type="GO" id="GO:0005524">
    <property type="term" value="F:ATP binding"/>
    <property type="evidence" value="ECO:0007669"/>
    <property type="project" value="UniProtKB-UniRule"/>
</dbReference>
<dbReference type="GO" id="GO:0004088">
    <property type="term" value="F:carbamoyl-phosphate synthase (glutamine-hydrolyzing) activity"/>
    <property type="evidence" value="ECO:0007669"/>
    <property type="project" value="UniProtKB-UniRule"/>
</dbReference>
<keyword evidence="8 11" id="KW-0665">Pyrimidine biosynthesis</keyword>
<dbReference type="PANTHER" id="PTHR43418">
    <property type="entry name" value="MULTIFUNCTIONAL TRYPTOPHAN BIOSYNTHESIS PROTEIN-RELATED"/>
    <property type="match status" value="1"/>
</dbReference>
<protein>
    <recommendedName>
        <fullName evidence="11">Carbamoyl phosphate synthase small chain</fullName>
        <ecNumber evidence="11">6.3.5.5</ecNumber>
    </recommendedName>
    <alternativeName>
        <fullName evidence="11">Carbamoyl phosphate synthetase glutamine chain</fullName>
    </alternativeName>
</protein>
<evidence type="ECO:0000313" key="13">
    <source>
        <dbReference type="EMBL" id="QTH22752.1"/>
    </source>
</evidence>
<dbReference type="SUPFAM" id="SSF52021">
    <property type="entry name" value="Carbamoyl phosphate synthetase, small subunit N-terminal domain"/>
    <property type="match status" value="1"/>
</dbReference>
<feature type="active site" evidence="11">
    <location>
        <position position="369"/>
    </location>
</feature>
<dbReference type="FunFam" id="3.50.30.20:FF:000001">
    <property type="entry name" value="Carbamoyl-phosphate synthase small chain"/>
    <property type="match status" value="1"/>
</dbReference>
<dbReference type="GO" id="GO:0006541">
    <property type="term" value="P:glutamine metabolic process"/>
    <property type="evidence" value="ECO:0007669"/>
    <property type="project" value="InterPro"/>
</dbReference>
<keyword evidence="4 11" id="KW-0436">Ligase</keyword>
<proteinExistence type="inferred from homology"/>
<feature type="binding site" evidence="11">
    <location>
        <position position="287"/>
    </location>
    <ligand>
        <name>L-glutamine</name>
        <dbReference type="ChEBI" id="CHEBI:58359"/>
    </ligand>
</feature>
<feature type="region of interest" description="CPSase" evidence="11">
    <location>
        <begin position="1"/>
        <end position="195"/>
    </location>
</feature>
<dbReference type="PROSITE" id="PS51273">
    <property type="entry name" value="GATASE_TYPE_1"/>
    <property type="match status" value="1"/>
</dbReference>
<feature type="active site" description="Nucleophile" evidence="11">
    <location>
        <position position="283"/>
    </location>
</feature>
<evidence type="ECO:0000256" key="9">
    <source>
        <dbReference type="ARBA" id="ARBA00048816"/>
    </source>
</evidence>
<reference evidence="13" key="1">
    <citation type="submission" date="2020-07" db="EMBL/GenBank/DDBJ databases">
        <authorList>
            <person name="Camacho E."/>
        </authorList>
    </citation>
    <scope>NUCLEOTIDE SEQUENCE</scope>
    <source>
        <strain evidence="13">MPO218</strain>
    </source>
</reference>
<dbReference type="CDD" id="cd01744">
    <property type="entry name" value="GATase1_CPSase"/>
    <property type="match status" value="1"/>
</dbReference>
<evidence type="ECO:0000313" key="14">
    <source>
        <dbReference type="Proteomes" id="UP000664914"/>
    </source>
</evidence>
<keyword evidence="5 11" id="KW-0547">Nucleotide-binding</keyword>
<dbReference type="InterPro" id="IPR017926">
    <property type="entry name" value="GATASE"/>
</dbReference>
<feature type="binding site" evidence="11">
    <location>
        <position position="325"/>
    </location>
    <ligand>
        <name>L-glutamine</name>
        <dbReference type="ChEBI" id="CHEBI:58359"/>
    </ligand>
</feature>
<comment type="subunit">
    <text evidence="11">Composed of two chains; the small (or glutamine) chain promotes the hydrolysis of glutamine to ammonia, which is used by the large (or ammonia) chain to synthesize carbamoyl phosphate. Tetramer of heterodimers (alpha,beta)4.</text>
</comment>
<dbReference type="PRINTS" id="PR00099">
    <property type="entry name" value="CPSGATASE"/>
</dbReference>
<comment type="pathway">
    <text evidence="2 11">Amino-acid biosynthesis; L-arginine biosynthesis; carbamoyl phosphate from bicarbonate: step 1/1.</text>
</comment>
<evidence type="ECO:0000256" key="10">
    <source>
        <dbReference type="ARBA" id="ARBA00049285"/>
    </source>
</evidence>
<feature type="binding site" evidence="11">
    <location>
        <position position="328"/>
    </location>
    <ligand>
        <name>L-glutamine</name>
        <dbReference type="ChEBI" id="CHEBI:58359"/>
    </ligand>
</feature>
<dbReference type="EC" id="6.3.5.5" evidence="11"/>
<keyword evidence="11" id="KW-0055">Arginine biosynthesis</keyword>
<dbReference type="Gene3D" id="3.40.50.880">
    <property type="match status" value="1"/>
</dbReference>
<feature type="domain" description="Carbamoyl-phosphate synthase small subunit N-terminal" evidence="12">
    <location>
        <begin position="15"/>
        <end position="145"/>
    </location>
</feature>
<comment type="similarity">
    <text evidence="3 11">Belongs to the CarA family.</text>
</comment>
<dbReference type="Pfam" id="PF00988">
    <property type="entry name" value="CPSase_sm_chain"/>
    <property type="match status" value="1"/>
</dbReference>
<dbReference type="AlphaFoldDB" id="A0A975HEV8"/>
<gene>
    <name evidence="11 13" type="primary">carA</name>
    <name evidence="13" type="ORF">HRJ34_04305</name>
</gene>
<dbReference type="Gene3D" id="3.50.30.20">
    <property type="entry name" value="Carbamoyl-phosphate synthase small subunit, N-terminal domain"/>
    <property type="match status" value="1"/>
</dbReference>
<dbReference type="RefSeq" id="WP_208633446.1">
    <property type="nucleotide sequence ID" value="NZ_CP059319.1"/>
</dbReference>
<comment type="pathway">
    <text evidence="1 11">Pyrimidine metabolism; UMP biosynthesis via de novo pathway; (S)-dihydroorotate from bicarbonate: step 1/3.</text>
</comment>
<sequence length="392" mass="41661">MAETDHARLTPPEGATGVLVLGDGTLIWGRGFGAEGDAVGEVCFNTAMTGYQEVMTDPSYAGQIITFTFPHIGNVGTNAEDVEATNPHALGMVVREDVTDPANFRSSQHLDAWLKANGRIGVSGVDTRALTRAIRIDGAPNGVIAHNAQGRFDIEALRRKAHEWPGLEGMDLAKEVSATQTYKWSDGLWALGEGYDLDAAPADAPHVVAIDYGLKRNILRNLVAAGARVTVVPATASFDEVMAHRPDGVFLSNGPGDPAATGAYAVPVIRKLLDVGTPLFGICLGHQMLGLAVGAKTYKMHQGHRGANHPVKRTDDGQVEITSMNHGFAVDTDSLPANAEATHVSLFDGSLAGLRLTDKPAFSVQYHPEASPGPQDSHYLFEQFVAQLKAKA</sequence>
<comment type="catalytic activity">
    <reaction evidence="10 11">
        <text>L-glutamine + H2O = L-glutamate + NH4(+)</text>
        <dbReference type="Rhea" id="RHEA:15889"/>
        <dbReference type="ChEBI" id="CHEBI:15377"/>
        <dbReference type="ChEBI" id="CHEBI:28938"/>
        <dbReference type="ChEBI" id="CHEBI:29985"/>
        <dbReference type="ChEBI" id="CHEBI:58359"/>
    </reaction>
</comment>
<feature type="binding site" evidence="11">
    <location>
        <position position="327"/>
    </location>
    <ligand>
        <name>L-glutamine</name>
        <dbReference type="ChEBI" id="CHEBI:58359"/>
    </ligand>
</feature>
<feature type="binding site" evidence="11">
    <location>
        <position position="284"/>
    </location>
    <ligand>
        <name>L-glutamine</name>
        <dbReference type="ChEBI" id="CHEBI:58359"/>
    </ligand>
</feature>
<dbReference type="SMART" id="SM01097">
    <property type="entry name" value="CPSase_sm_chain"/>
    <property type="match status" value="1"/>
</dbReference>
<dbReference type="GO" id="GO:0044205">
    <property type="term" value="P:'de novo' UMP biosynthetic process"/>
    <property type="evidence" value="ECO:0007669"/>
    <property type="project" value="UniProtKB-UniRule"/>
</dbReference>
<keyword evidence="11" id="KW-0028">Amino-acid biosynthesis</keyword>
<dbReference type="InterPro" id="IPR050472">
    <property type="entry name" value="Anth_synth/Amidotransfase"/>
</dbReference>
<reference evidence="13" key="2">
    <citation type="submission" date="2021-04" db="EMBL/GenBank/DDBJ databases">
        <title>Isolation and genomic analysis of the ibuprofen-degrading bacterium Sphingomonas strain MPO218.</title>
        <authorList>
            <person name="Aulestia M."/>
            <person name="Flores A."/>
            <person name="Mangas E.L."/>
            <person name="Perez-Pulido A.J."/>
            <person name="Santero E."/>
            <person name="Camacho E.M."/>
        </authorList>
    </citation>
    <scope>NUCLEOTIDE SEQUENCE</scope>
    <source>
        <strain evidence="13">MPO218</strain>
    </source>
</reference>
<dbReference type="EMBL" id="CP059319">
    <property type="protein sequence ID" value="QTH22752.1"/>
    <property type="molecule type" value="Genomic_DNA"/>
</dbReference>
<dbReference type="SUPFAM" id="SSF52317">
    <property type="entry name" value="Class I glutamine amidotransferase-like"/>
    <property type="match status" value="1"/>
</dbReference>
<evidence type="ECO:0000256" key="4">
    <source>
        <dbReference type="ARBA" id="ARBA00022598"/>
    </source>
</evidence>
<keyword evidence="7 11" id="KW-0315">Glutamine amidotransferase</keyword>
<comment type="function">
    <text evidence="11">Small subunit of the glutamine-dependent carbamoyl phosphate synthetase (CPSase). CPSase catalyzes the formation of carbamoyl phosphate from the ammonia moiety of glutamine, carbonate, and phosphate donated by ATP, constituting the first step of 2 biosynthetic pathways, one leading to arginine and/or urea and the other to pyrimidine nucleotides. The small subunit (glutamine amidotransferase) binds and cleaves glutamine to supply the large subunit with the substrate ammonia.</text>
</comment>
<dbReference type="InterPro" id="IPR006274">
    <property type="entry name" value="CarbamoylP_synth_ssu"/>
</dbReference>
<dbReference type="InterPro" id="IPR029062">
    <property type="entry name" value="Class_I_gatase-like"/>
</dbReference>
<evidence type="ECO:0000256" key="2">
    <source>
        <dbReference type="ARBA" id="ARBA00005077"/>
    </source>
</evidence>
<dbReference type="PRINTS" id="PR00097">
    <property type="entry name" value="ANTSNTHASEII"/>
</dbReference>
<dbReference type="NCBIfam" id="TIGR01368">
    <property type="entry name" value="CPSaseIIsmall"/>
    <property type="match status" value="1"/>
</dbReference>
<dbReference type="InterPro" id="IPR036480">
    <property type="entry name" value="CarbP_synth_ssu_N_sf"/>
</dbReference>
<dbReference type="GO" id="GO:0006207">
    <property type="term" value="P:'de novo' pyrimidine nucleobase biosynthetic process"/>
    <property type="evidence" value="ECO:0007669"/>
    <property type="project" value="InterPro"/>
</dbReference>
<dbReference type="Proteomes" id="UP000664914">
    <property type="component" value="Chromosome"/>
</dbReference>
<feature type="binding site" evidence="11">
    <location>
        <position position="254"/>
    </location>
    <ligand>
        <name>L-glutamine</name>
        <dbReference type="ChEBI" id="CHEBI:58359"/>
    </ligand>
</feature>
<name>A0A975HEV8_9SPHN</name>
<evidence type="ECO:0000256" key="7">
    <source>
        <dbReference type="ARBA" id="ARBA00022962"/>
    </source>
</evidence>
<dbReference type="GO" id="GO:0006526">
    <property type="term" value="P:L-arginine biosynthetic process"/>
    <property type="evidence" value="ECO:0007669"/>
    <property type="project" value="UniProtKB-UniRule"/>
</dbReference>
<feature type="binding site" evidence="11">
    <location>
        <position position="59"/>
    </location>
    <ligand>
        <name>L-glutamine</name>
        <dbReference type="ChEBI" id="CHEBI:58359"/>
    </ligand>
</feature>
<accession>A0A975HEV8</accession>
<dbReference type="InterPro" id="IPR035686">
    <property type="entry name" value="CPSase_GATase1"/>
</dbReference>
<evidence type="ECO:0000256" key="1">
    <source>
        <dbReference type="ARBA" id="ARBA00004812"/>
    </source>
</evidence>
<comment type="catalytic activity">
    <reaction evidence="9 11">
        <text>hydrogencarbonate + L-glutamine + 2 ATP + H2O = carbamoyl phosphate + L-glutamate + 2 ADP + phosphate + 2 H(+)</text>
        <dbReference type="Rhea" id="RHEA:18633"/>
        <dbReference type="ChEBI" id="CHEBI:15377"/>
        <dbReference type="ChEBI" id="CHEBI:15378"/>
        <dbReference type="ChEBI" id="CHEBI:17544"/>
        <dbReference type="ChEBI" id="CHEBI:29985"/>
        <dbReference type="ChEBI" id="CHEBI:30616"/>
        <dbReference type="ChEBI" id="CHEBI:43474"/>
        <dbReference type="ChEBI" id="CHEBI:58228"/>
        <dbReference type="ChEBI" id="CHEBI:58359"/>
        <dbReference type="ChEBI" id="CHEBI:456216"/>
        <dbReference type="EC" id="6.3.5.5"/>
    </reaction>
</comment>
<dbReference type="PRINTS" id="PR00096">
    <property type="entry name" value="GATASE"/>
</dbReference>